<feature type="transmembrane region" description="Helical" evidence="1">
    <location>
        <begin position="246"/>
        <end position="266"/>
    </location>
</feature>
<dbReference type="Proteomes" id="UP000807306">
    <property type="component" value="Unassembled WGS sequence"/>
</dbReference>
<feature type="transmembrane region" description="Helical" evidence="1">
    <location>
        <begin position="134"/>
        <end position="158"/>
    </location>
</feature>
<reference evidence="3" key="1">
    <citation type="submission" date="2020-11" db="EMBL/GenBank/DDBJ databases">
        <authorList>
            <consortium name="DOE Joint Genome Institute"/>
            <person name="Ahrendt S."/>
            <person name="Riley R."/>
            <person name="Andreopoulos W."/>
            <person name="Labutti K."/>
            <person name="Pangilinan J."/>
            <person name="Ruiz-Duenas F.J."/>
            <person name="Barrasa J.M."/>
            <person name="Sanchez-Garcia M."/>
            <person name="Camarero S."/>
            <person name="Miyauchi S."/>
            <person name="Serrano A."/>
            <person name="Linde D."/>
            <person name="Babiker R."/>
            <person name="Drula E."/>
            <person name="Ayuso-Fernandez I."/>
            <person name="Pacheco R."/>
            <person name="Padilla G."/>
            <person name="Ferreira P."/>
            <person name="Barriuso J."/>
            <person name="Kellner H."/>
            <person name="Castanera R."/>
            <person name="Alfaro M."/>
            <person name="Ramirez L."/>
            <person name="Pisabarro A.G."/>
            <person name="Kuo A."/>
            <person name="Tritt A."/>
            <person name="Lipzen A."/>
            <person name="He G."/>
            <person name="Yan M."/>
            <person name="Ng V."/>
            <person name="Cullen D."/>
            <person name="Martin F."/>
            <person name="Rosso M.-N."/>
            <person name="Henrissat B."/>
            <person name="Hibbett D."/>
            <person name="Martinez A.T."/>
            <person name="Grigoriev I.V."/>
        </authorList>
    </citation>
    <scope>NUCLEOTIDE SEQUENCE</scope>
    <source>
        <strain evidence="3">CBS 506.95</strain>
    </source>
</reference>
<feature type="transmembrane region" description="Helical" evidence="1">
    <location>
        <begin position="95"/>
        <end position="113"/>
    </location>
</feature>
<evidence type="ECO:0000313" key="4">
    <source>
        <dbReference type="Proteomes" id="UP000807306"/>
    </source>
</evidence>
<name>A0A9P6EIR7_9AGAR</name>
<evidence type="ECO:0000259" key="2">
    <source>
        <dbReference type="Pfam" id="PF20152"/>
    </source>
</evidence>
<proteinExistence type="predicted"/>
<keyword evidence="4" id="KW-1185">Reference proteome</keyword>
<comment type="caution">
    <text evidence="3">The sequence shown here is derived from an EMBL/GenBank/DDBJ whole genome shotgun (WGS) entry which is preliminary data.</text>
</comment>
<evidence type="ECO:0000256" key="1">
    <source>
        <dbReference type="SAM" id="Phobius"/>
    </source>
</evidence>
<dbReference type="PANTHER" id="PTHR40465">
    <property type="entry name" value="CHROMOSOME 1, WHOLE GENOME SHOTGUN SEQUENCE"/>
    <property type="match status" value="1"/>
</dbReference>
<evidence type="ECO:0000313" key="3">
    <source>
        <dbReference type="EMBL" id="KAF9529830.1"/>
    </source>
</evidence>
<dbReference type="Pfam" id="PF20152">
    <property type="entry name" value="DUF6534"/>
    <property type="match status" value="1"/>
</dbReference>
<dbReference type="EMBL" id="MU157843">
    <property type="protein sequence ID" value="KAF9529830.1"/>
    <property type="molecule type" value="Genomic_DNA"/>
</dbReference>
<feature type="transmembrane region" description="Helical" evidence="1">
    <location>
        <begin position="220"/>
        <end position="240"/>
    </location>
</feature>
<organism evidence="3 4">
    <name type="scientific">Crepidotus variabilis</name>
    <dbReference type="NCBI Taxonomy" id="179855"/>
    <lineage>
        <taxon>Eukaryota</taxon>
        <taxon>Fungi</taxon>
        <taxon>Dikarya</taxon>
        <taxon>Basidiomycota</taxon>
        <taxon>Agaricomycotina</taxon>
        <taxon>Agaricomycetes</taxon>
        <taxon>Agaricomycetidae</taxon>
        <taxon>Agaricales</taxon>
        <taxon>Agaricineae</taxon>
        <taxon>Crepidotaceae</taxon>
        <taxon>Crepidotus</taxon>
    </lineage>
</organism>
<dbReference type="OrthoDB" id="2803252at2759"/>
<accession>A0A9P6EIR7</accession>
<protein>
    <recommendedName>
        <fullName evidence="2">DUF6534 domain-containing protein</fullName>
    </recommendedName>
</protein>
<feature type="transmembrane region" description="Helical" evidence="1">
    <location>
        <begin position="178"/>
        <end position="199"/>
    </location>
</feature>
<dbReference type="PANTHER" id="PTHR40465:SF1">
    <property type="entry name" value="DUF6534 DOMAIN-CONTAINING PROTEIN"/>
    <property type="match status" value="1"/>
</dbReference>
<dbReference type="AlphaFoldDB" id="A0A9P6EIR7"/>
<keyword evidence="1" id="KW-0812">Transmembrane</keyword>
<keyword evidence="1" id="KW-0472">Membrane</keyword>
<feature type="transmembrane region" description="Helical" evidence="1">
    <location>
        <begin position="54"/>
        <end position="75"/>
    </location>
</feature>
<gene>
    <name evidence="3" type="ORF">CPB83DRAFT_851647</name>
</gene>
<keyword evidence="1" id="KW-1133">Transmembrane helix</keyword>
<feature type="domain" description="DUF6534" evidence="2">
    <location>
        <begin position="184"/>
        <end position="270"/>
    </location>
</feature>
<sequence>MAVEDPHYPVKLPVTFAGVYGAIMVATMINLCLYGVGLLMVLQYFRQHSKNDPILPKITIVVLIILATLQTIFASHQVYDTFVTKGGQMVLLDEIMFSVPGAWMCGYLAAFFAEGYFCTRIWIAGERMNSRARYAVIPVTLLAFIHISAGLAQVIVMGTSHTYSKMTMRTNLLLETTAVQGAGAALADIIISATLCYIFHTNRSGLGRTNSMINKLITYAIIRAIATSFSAVMAVILYYFCSGTYYFMIPLFACTHLYLISAVSMLTSREGIREQGDPSFHVSNLEMSTTKGSIIINGSEMSSHTTSG</sequence>
<dbReference type="InterPro" id="IPR045339">
    <property type="entry name" value="DUF6534"/>
</dbReference>
<feature type="transmembrane region" description="Helical" evidence="1">
    <location>
        <begin position="20"/>
        <end position="42"/>
    </location>
</feature>